<dbReference type="eggNOG" id="COG1846">
    <property type="taxonomic scope" value="Bacteria"/>
</dbReference>
<name>W0EYR9_9BACT</name>
<reference evidence="5 6" key="1">
    <citation type="submission" date="2013-12" db="EMBL/GenBank/DDBJ databases">
        <authorList>
            <consortium name="DOE Joint Genome Institute"/>
            <person name="Eisen J."/>
            <person name="Huntemann M."/>
            <person name="Han J."/>
            <person name="Chen A."/>
            <person name="Kyrpides N."/>
            <person name="Mavromatis K."/>
            <person name="Markowitz V."/>
            <person name="Palaniappan K."/>
            <person name="Ivanova N."/>
            <person name="Schaumberg A."/>
            <person name="Pati A."/>
            <person name="Liolios K."/>
            <person name="Nordberg H.P."/>
            <person name="Cantor M.N."/>
            <person name="Hua S.X."/>
            <person name="Woyke T."/>
        </authorList>
    </citation>
    <scope>NUCLEOTIDE SEQUENCE [LARGE SCALE GENOMIC DNA]</scope>
    <source>
        <strain evidence="6">DSM 19437</strain>
    </source>
</reference>
<dbReference type="PANTHER" id="PTHR33164">
    <property type="entry name" value="TRANSCRIPTIONAL REGULATOR, MARR FAMILY"/>
    <property type="match status" value="1"/>
</dbReference>
<organism evidence="5 6">
    <name type="scientific">Niabella soli DSM 19437</name>
    <dbReference type="NCBI Taxonomy" id="929713"/>
    <lineage>
        <taxon>Bacteria</taxon>
        <taxon>Pseudomonadati</taxon>
        <taxon>Bacteroidota</taxon>
        <taxon>Chitinophagia</taxon>
        <taxon>Chitinophagales</taxon>
        <taxon>Chitinophagaceae</taxon>
        <taxon>Niabella</taxon>
    </lineage>
</organism>
<sequence length="143" mass="16370">MEVLNNIVFYSLDKAIKSYRQFAQKQLKAAGFTITIDQWLVLKAIEEDNSISQQEIAARVFKDVASITRIIELLVTNNLLSRHFHPADRRRFELKLTPEGKKTMENLKPYIQANRKKALKGIAAGDISRLQKTLDQIIKNVSS</sequence>
<dbReference type="OrthoDB" id="5327581at2"/>
<dbReference type="SMART" id="SM00347">
    <property type="entry name" value="HTH_MARR"/>
    <property type="match status" value="1"/>
</dbReference>
<evidence type="ECO:0000256" key="1">
    <source>
        <dbReference type="ARBA" id="ARBA00023015"/>
    </source>
</evidence>
<feature type="domain" description="HTH marR-type" evidence="4">
    <location>
        <begin position="5"/>
        <end position="139"/>
    </location>
</feature>
<dbReference type="Gene3D" id="1.10.10.10">
    <property type="entry name" value="Winged helix-like DNA-binding domain superfamily/Winged helix DNA-binding domain"/>
    <property type="match status" value="1"/>
</dbReference>
<dbReference type="InterPro" id="IPR000835">
    <property type="entry name" value="HTH_MarR-typ"/>
</dbReference>
<evidence type="ECO:0000259" key="4">
    <source>
        <dbReference type="PROSITE" id="PS50995"/>
    </source>
</evidence>
<dbReference type="AlphaFoldDB" id="W0EYR9"/>
<dbReference type="KEGG" id="nso:NIASO_02390"/>
<dbReference type="EMBL" id="CP007035">
    <property type="protein sequence ID" value="AHF14344.1"/>
    <property type="molecule type" value="Genomic_DNA"/>
</dbReference>
<dbReference type="GO" id="GO:0006950">
    <property type="term" value="P:response to stress"/>
    <property type="evidence" value="ECO:0007669"/>
    <property type="project" value="TreeGrafter"/>
</dbReference>
<evidence type="ECO:0000313" key="5">
    <source>
        <dbReference type="EMBL" id="AHF14344.1"/>
    </source>
</evidence>
<keyword evidence="3" id="KW-0804">Transcription</keyword>
<evidence type="ECO:0000256" key="3">
    <source>
        <dbReference type="ARBA" id="ARBA00023163"/>
    </source>
</evidence>
<dbReference type="PROSITE" id="PS50995">
    <property type="entry name" value="HTH_MARR_2"/>
    <property type="match status" value="1"/>
</dbReference>
<dbReference type="InterPro" id="IPR036388">
    <property type="entry name" value="WH-like_DNA-bd_sf"/>
</dbReference>
<keyword evidence="1" id="KW-0805">Transcription regulation</keyword>
<protein>
    <submittedName>
        <fullName evidence="5">MarR family transcriptional regulator</fullName>
    </submittedName>
</protein>
<keyword evidence="2" id="KW-0238">DNA-binding</keyword>
<dbReference type="HOGENOM" id="CLU_083287_18_6_10"/>
<dbReference type="RefSeq" id="WP_008583890.1">
    <property type="nucleotide sequence ID" value="NZ_CP007035.1"/>
</dbReference>
<dbReference type="SUPFAM" id="SSF46785">
    <property type="entry name" value="Winged helix' DNA-binding domain"/>
    <property type="match status" value="1"/>
</dbReference>
<dbReference type="Pfam" id="PF01047">
    <property type="entry name" value="MarR"/>
    <property type="match status" value="1"/>
</dbReference>
<accession>W0EYR9</accession>
<evidence type="ECO:0000256" key="2">
    <source>
        <dbReference type="ARBA" id="ARBA00023125"/>
    </source>
</evidence>
<gene>
    <name evidence="5" type="ORF">NIASO_02390</name>
</gene>
<dbReference type="InterPro" id="IPR039422">
    <property type="entry name" value="MarR/SlyA-like"/>
</dbReference>
<evidence type="ECO:0000313" key="6">
    <source>
        <dbReference type="Proteomes" id="UP000003586"/>
    </source>
</evidence>
<keyword evidence="6" id="KW-1185">Reference proteome</keyword>
<proteinExistence type="predicted"/>
<dbReference type="Proteomes" id="UP000003586">
    <property type="component" value="Chromosome"/>
</dbReference>
<dbReference type="InterPro" id="IPR036390">
    <property type="entry name" value="WH_DNA-bd_sf"/>
</dbReference>
<dbReference type="PANTHER" id="PTHR33164:SF64">
    <property type="entry name" value="TRANSCRIPTIONAL REGULATOR SLYA"/>
    <property type="match status" value="1"/>
</dbReference>
<dbReference type="PRINTS" id="PR00598">
    <property type="entry name" value="HTHMARR"/>
</dbReference>
<dbReference type="GO" id="GO:0003677">
    <property type="term" value="F:DNA binding"/>
    <property type="evidence" value="ECO:0007669"/>
    <property type="project" value="UniProtKB-KW"/>
</dbReference>
<dbReference type="GO" id="GO:0003700">
    <property type="term" value="F:DNA-binding transcription factor activity"/>
    <property type="evidence" value="ECO:0007669"/>
    <property type="project" value="InterPro"/>
</dbReference>